<dbReference type="EMBL" id="JBHSDU010000015">
    <property type="protein sequence ID" value="MFC4313371.1"/>
    <property type="molecule type" value="Genomic_DNA"/>
</dbReference>
<name>A0ABV8T0E1_9GAMM</name>
<dbReference type="SUPFAM" id="SSF53756">
    <property type="entry name" value="UDP-Glycosyltransferase/glycogen phosphorylase"/>
    <property type="match status" value="1"/>
</dbReference>
<feature type="domain" description="Glycosyltransferase subfamily 4-like N-terminal" evidence="1">
    <location>
        <begin position="23"/>
        <end position="196"/>
    </location>
</feature>
<reference evidence="3" key="1">
    <citation type="journal article" date="2019" name="Int. J. Syst. Evol. Microbiol.">
        <title>The Global Catalogue of Microorganisms (GCM) 10K type strain sequencing project: providing services to taxonomists for standard genome sequencing and annotation.</title>
        <authorList>
            <consortium name="The Broad Institute Genomics Platform"/>
            <consortium name="The Broad Institute Genome Sequencing Center for Infectious Disease"/>
            <person name="Wu L."/>
            <person name="Ma J."/>
        </authorList>
    </citation>
    <scope>NUCLEOTIDE SEQUENCE [LARGE SCALE GENOMIC DNA]</scope>
    <source>
        <strain evidence="3">CGMCC 1.10759</strain>
    </source>
</reference>
<evidence type="ECO:0000313" key="2">
    <source>
        <dbReference type="EMBL" id="MFC4313371.1"/>
    </source>
</evidence>
<dbReference type="CDD" id="cd03794">
    <property type="entry name" value="GT4_WbuB-like"/>
    <property type="match status" value="1"/>
</dbReference>
<proteinExistence type="predicted"/>
<dbReference type="InterPro" id="IPR028098">
    <property type="entry name" value="Glyco_trans_4-like_N"/>
</dbReference>
<sequence length="391" mass="43355">MRLLLLSFYYQPDLSAGSFRATALVKALREQMPAGSHIDVITTMPNRYQSFSQQAAEVESEPGLEVRRIAIPAHSSDMLGQSRSFMTFAREVRKVVKHRDYDLVCATSSRLMTAWLSASIARRKRIPLYLDIRDLFVDTIYDVLSGPAAWPIKQVFSRVESWTMRRANRINAVSRGFEGYFRERYPQVPMAFFTNGIDDEFLNVPAAPPTTKTDGRAVVLYAGNLGEGQGLHHILPGMARALSDRVRFVVIGDGGRRRDLETAVAGLSNVELRKPVQRADLIGAYQAADVLFLHLGDYAAFEKVLPSKLFEYAALGKPVLAGVAGYAAQFVREEITNSAVFAPCDVEAGVAAFSSLQLRDEPRPEFIAKHSRSNIARAMARDILALVSPGR</sequence>
<gene>
    <name evidence="2" type="ORF">ACFPN2_30120</name>
</gene>
<dbReference type="PANTHER" id="PTHR45947:SF3">
    <property type="entry name" value="SULFOQUINOVOSYL TRANSFERASE SQD2"/>
    <property type="match status" value="1"/>
</dbReference>
<dbReference type="Pfam" id="PF13692">
    <property type="entry name" value="Glyco_trans_1_4"/>
    <property type="match status" value="1"/>
</dbReference>
<keyword evidence="3" id="KW-1185">Reference proteome</keyword>
<comment type="caution">
    <text evidence="2">The sequence shown here is derived from an EMBL/GenBank/DDBJ whole genome shotgun (WGS) entry which is preliminary data.</text>
</comment>
<organism evidence="2 3">
    <name type="scientific">Steroidobacter flavus</name>
    <dbReference type="NCBI Taxonomy" id="1842136"/>
    <lineage>
        <taxon>Bacteria</taxon>
        <taxon>Pseudomonadati</taxon>
        <taxon>Pseudomonadota</taxon>
        <taxon>Gammaproteobacteria</taxon>
        <taxon>Steroidobacterales</taxon>
        <taxon>Steroidobacteraceae</taxon>
        <taxon>Steroidobacter</taxon>
    </lineage>
</organism>
<evidence type="ECO:0000259" key="1">
    <source>
        <dbReference type="Pfam" id="PF13579"/>
    </source>
</evidence>
<dbReference type="Pfam" id="PF13579">
    <property type="entry name" value="Glyco_trans_4_4"/>
    <property type="match status" value="1"/>
</dbReference>
<protein>
    <submittedName>
        <fullName evidence="2">Glycosyltransferase family 4 protein</fullName>
    </submittedName>
</protein>
<accession>A0ABV8T0E1</accession>
<dbReference type="Proteomes" id="UP001595904">
    <property type="component" value="Unassembled WGS sequence"/>
</dbReference>
<evidence type="ECO:0000313" key="3">
    <source>
        <dbReference type="Proteomes" id="UP001595904"/>
    </source>
</evidence>
<dbReference type="RefSeq" id="WP_380603628.1">
    <property type="nucleotide sequence ID" value="NZ_JBHSDU010000015.1"/>
</dbReference>
<dbReference type="PANTHER" id="PTHR45947">
    <property type="entry name" value="SULFOQUINOVOSYL TRANSFERASE SQD2"/>
    <property type="match status" value="1"/>
</dbReference>
<dbReference type="Gene3D" id="3.40.50.2000">
    <property type="entry name" value="Glycogen Phosphorylase B"/>
    <property type="match status" value="2"/>
</dbReference>
<dbReference type="InterPro" id="IPR050194">
    <property type="entry name" value="Glycosyltransferase_grp1"/>
</dbReference>